<evidence type="ECO:0000313" key="4">
    <source>
        <dbReference type="Proteomes" id="UP000636800"/>
    </source>
</evidence>
<protein>
    <submittedName>
        <fullName evidence="2">Uncharacterized protein</fullName>
    </submittedName>
</protein>
<dbReference type="Proteomes" id="UP000639772">
    <property type="component" value="Unassembled WGS sequence"/>
</dbReference>
<reference evidence="4 5" key="1">
    <citation type="journal article" date="2020" name="Nat. Food">
        <title>A phased Vanilla planifolia genome enables genetic improvement of flavour and production.</title>
        <authorList>
            <person name="Hasing T."/>
            <person name="Tang H."/>
            <person name="Brym M."/>
            <person name="Khazi F."/>
            <person name="Huang T."/>
            <person name="Chambers A.H."/>
        </authorList>
    </citation>
    <scope>NUCLEOTIDE SEQUENCE [LARGE SCALE GENOMIC DNA]</scope>
    <source>
        <tissue evidence="2">Leaf</tissue>
    </source>
</reference>
<gene>
    <name evidence="3" type="ORF">HPP92_026223</name>
    <name evidence="2" type="ORF">HPP92_026403</name>
</gene>
<evidence type="ECO:0000256" key="1">
    <source>
        <dbReference type="SAM" id="MobiDB-lite"/>
    </source>
</evidence>
<dbReference type="EMBL" id="JADCNM010000057">
    <property type="protein sequence ID" value="KAG0451530.1"/>
    <property type="molecule type" value="Genomic_DNA"/>
</dbReference>
<evidence type="ECO:0000313" key="3">
    <source>
        <dbReference type="EMBL" id="KAG0451530.1"/>
    </source>
</evidence>
<feature type="region of interest" description="Disordered" evidence="1">
    <location>
        <begin position="1"/>
        <end position="51"/>
    </location>
</feature>
<evidence type="ECO:0000313" key="5">
    <source>
        <dbReference type="Proteomes" id="UP000639772"/>
    </source>
</evidence>
<name>A0A835PFK3_VANPL</name>
<dbReference type="EMBL" id="JADCNL010000056">
    <property type="protein sequence ID" value="KAG0451485.1"/>
    <property type="molecule type" value="Genomic_DNA"/>
</dbReference>
<comment type="caution">
    <text evidence="2">The sequence shown here is derived from an EMBL/GenBank/DDBJ whole genome shotgun (WGS) entry which is preliminary data.</text>
</comment>
<feature type="non-terminal residue" evidence="2">
    <location>
        <position position="87"/>
    </location>
</feature>
<organism evidence="2 4">
    <name type="scientific">Vanilla planifolia</name>
    <name type="common">Vanilla</name>
    <dbReference type="NCBI Taxonomy" id="51239"/>
    <lineage>
        <taxon>Eukaryota</taxon>
        <taxon>Viridiplantae</taxon>
        <taxon>Streptophyta</taxon>
        <taxon>Embryophyta</taxon>
        <taxon>Tracheophyta</taxon>
        <taxon>Spermatophyta</taxon>
        <taxon>Magnoliopsida</taxon>
        <taxon>Liliopsida</taxon>
        <taxon>Asparagales</taxon>
        <taxon>Orchidaceae</taxon>
        <taxon>Vanilloideae</taxon>
        <taxon>Vanilleae</taxon>
        <taxon>Vanilla</taxon>
    </lineage>
</organism>
<accession>A0A835PFK3</accession>
<dbReference type="Proteomes" id="UP000636800">
    <property type="component" value="Unassembled WGS sequence"/>
</dbReference>
<dbReference type="AlphaFoldDB" id="A0A835PFK3"/>
<evidence type="ECO:0000313" key="2">
    <source>
        <dbReference type="EMBL" id="KAG0451485.1"/>
    </source>
</evidence>
<keyword evidence="4" id="KW-1185">Reference proteome</keyword>
<feature type="compositionally biased region" description="Basic and acidic residues" evidence="1">
    <location>
        <begin position="1"/>
        <end position="15"/>
    </location>
</feature>
<sequence length="87" mass="9819">MQRMIREKRQPDRNRGSPPLRFPRSKSHNRNTPQHGPGIRHSGREPAAGLPMNQHGKWILIVLRLPSTFRDSGDGAKFEGDDHGTSS</sequence>
<proteinExistence type="predicted"/>